<sequence length="189" mass="20283">MKKLTHLYIVAFLALTLGLMLSCAPANHTHDDQGSSSSSDSSSEDTVSSDASTSTAVTLSGKVQKGPYVQGTEITVREFDSRMIPTGNTFTGPIDDNTGSFSIKGTLAYKVVELSADGYYFNEVSGSLSTAKLNLQALSDLTDSSSVNINLMTHLEKKRVEYLMDSGLTFAAAKTQAQTEIMKIFNIDN</sequence>
<name>A0A383CKP3_9ZZZZ</name>
<feature type="compositionally biased region" description="Low complexity" evidence="1">
    <location>
        <begin position="35"/>
        <end position="54"/>
    </location>
</feature>
<evidence type="ECO:0000256" key="1">
    <source>
        <dbReference type="SAM" id="MobiDB-lite"/>
    </source>
</evidence>
<feature type="region of interest" description="Disordered" evidence="1">
    <location>
        <begin position="28"/>
        <end position="54"/>
    </location>
</feature>
<evidence type="ECO:0000313" key="2">
    <source>
        <dbReference type="EMBL" id="SVE32325.1"/>
    </source>
</evidence>
<proteinExistence type="predicted"/>
<accession>A0A383CKP3</accession>
<organism evidence="2">
    <name type="scientific">marine metagenome</name>
    <dbReference type="NCBI Taxonomy" id="408172"/>
    <lineage>
        <taxon>unclassified sequences</taxon>
        <taxon>metagenomes</taxon>
        <taxon>ecological metagenomes</taxon>
    </lineage>
</organism>
<dbReference type="EMBL" id="UINC01209345">
    <property type="protein sequence ID" value="SVE32325.1"/>
    <property type="molecule type" value="Genomic_DNA"/>
</dbReference>
<feature type="non-terminal residue" evidence="2">
    <location>
        <position position="189"/>
    </location>
</feature>
<protein>
    <submittedName>
        <fullName evidence="2">Uncharacterized protein</fullName>
    </submittedName>
</protein>
<dbReference type="PROSITE" id="PS51257">
    <property type="entry name" value="PROKAR_LIPOPROTEIN"/>
    <property type="match status" value="1"/>
</dbReference>
<dbReference type="AlphaFoldDB" id="A0A383CKP3"/>
<reference evidence="2" key="1">
    <citation type="submission" date="2018-05" db="EMBL/GenBank/DDBJ databases">
        <authorList>
            <person name="Lanie J.A."/>
            <person name="Ng W.-L."/>
            <person name="Kazmierczak K.M."/>
            <person name="Andrzejewski T.M."/>
            <person name="Davidsen T.M."/>
            <person name="Wayne K.J."/>
            <person name="Tettelin H."/>
            <person name="Glass J.I."/>
            <person name="Rusch D."/>
            <person name="Podicherti R."/>
            <person name="Tsui H.-C.T."/>
            <person name="Winkler M.E."/>
        </authorList>
    </citation>
    <scope>NUCLEOTIDE SEQUENCE</scope>
</reference>
<gene>
    <name evidence="2" type="ORF">METZ01_LOCUS485179</name>
</gene>